<gene>
    <name evidence="16 18" type="primary">metG</name>
    <name evidence="18" type="ORF">GCM10011383_44040</name>
</gene>
<proteinExistence type="inferred from homology"/>
<sequence length="681" mass="76110">MPSDPQRYTVTAALPYANGPVHIGHLAGVYLPADIYVRYLRAAGRDVKFICGSDEHGVPITIRAQKEGVTPQQVVDKYHALIRDSFSDFGVSFDIYSRTSSETHREVASGFFEKLYEENKFIEQTSQQYYDEQAEQFLADRYIVGTCPNCGNENAYGDQCEKCGSSLSPTELINPRSMLSGNQPVLRETKHWYLPLDQYEPWLREWIVEGHKSDWKTNVYGQCKSWIDQGLHPRAVTRDLDWGVPVPVPGADGKVLYVWFDAPIGYISATKDLLPDTWETYWKDSGTKLVHFIGKDNIVFHCIIFPVMLKAHGDYILPDNVPANEFLNLEGDKISTSRNWAVWLHEYLADFPGKADVLRYVLCANAPETKDNDFTWKDFQARNNNELVANLGNFVNRAVVLTHKFFEGKVPAAVGFTTEDEDVLRQLSEFPQRIGELIDNYRFRDALNELMNLSRLGNKYLATTEPWKLIKSDEARTGTVLHVALQLAASLVTLLEPFLPNAAANLGAMLQVEKGQWSEAGRSNLLLAGHALAPTSHLLFQPIEDATVDAQVQKLLDTKKANELANAVAAPAKENVSFEDFQRMDIRIGTVVAAEKVAKTKKLLKLTVDTGLDRRTIVSGIAEFFIPEALIGQQVMVLANLAPREIKGITSQGMLLLAENADGSLALMQPGHEVRNGSHVA</sequence>
<evidence type="ECO:0000256" key="9">
    <source>
        <dbReference type="ARBA" id="ARBA00022741"/>
    </source>
</evidence>
<dbReference type="CDD" id="cd00814">
    <property type="entry name" value="MetRS_core"/>
    <property type="match status" value="1"/>
</dbReference>
<evidence type="ECO:0000256" key="13">
    <source>
        <dbReference type="ARBA" id="ARBA00022917"/>
    </source>
</evidence>
<dbReference type="Gene3D" id="1.10.730.10">
    <property type="entry name" value="Isoleucyl-tRNA Synthetase, Domain 1"/>
    <property type="match status" value="1"/>
</dbReference>
<dbReference type="PANTHER" id="PTHR45765">
    <property type="entry name" value="METHIONINE--TRNA LIGASE"/>
    <property type="match status" value="1"/>
</dbReference>
<evidence type="ECO:0000256" key="10">
    <source>
        <dbReference type="ARBA" id="ARBA00022833"/>
    </source>
</evidence>
<protein>
    <recommendedName>
        <fullName evidence="16">Methionine--tRNA ligase</fullName>
        <ecNumber evidence="16">6.1.1.10</ecNumber>
    </recommendedName>
    <alternativeName>
        <fullName evidence="16">Methionyl-tRNA synthetase</fullName>
        <shortName evidence="16">MetRS</shortName>
    </alternativeName>
</protein>
<dbReference type="InterPro" id="IPR041872">
    <property type="entry name" value="Anticodon_Met"/>
</dbReference>
<comment type="subcellular location">
    <subcellularLocation>
        <location evidence="2 16">Cytoplasm</location>
    </subcellularLocation>
</comment>
<feature type="binding site" evidence="16">
    <location>
        <position position="150"/>
    </location>
    <ligand>
        <name>Zn(2+)</name>
        <dbReference type="ChEBI" id="CHEBI:29105"/>
    </ligand>
</feature>
<dbReference type="Gene3D" id="3.40.50.620">
    <property type="entry name" value="HUPs"/>
    <property type="match status" value="1"/>
</dbReference>
<comment type="caution">
    <text evidence="18">The sequence shown here is derived from an EMBL/GenBank/DDBJ whole genome shotgun (WGS) entry which is preliminary data.</text>
</comment>
<keyword evidence="9 16" id="KW-0547">Nucleotide-binding</keyword>
<dbReference type="EC" id="6.1.1.10" evidence="16"/>
<keyword evidence="12 16" id="KW-0694">RNA-binding</keyword>
<dbReference type="SUPFAM" id="SSF47323">
    <property type="entry name" value="Anticodon-binding domain of a subclass of class I aminoacyl-tRNA synthetases"/>
    <property type="match status" value="1"/>
</dbReference>
<dbReference type="Pfam" id="PF19303">
    <property type="entry name" value="Anticodon_3"/>
    <property type="match status" value="1"/>
</dbReference>
<dbReference type="InterPro" id="IPR014729">
    <property type="entry name" value="Rossmann-like_a/b/a_fold"/>
</dbReference>
<dbReference type="PANTHER" id="PTHR45765:SF1">
    <property type="entry name" value="METHIONINE--TRNA LIGASE, CYTOPLASMIC"/>
    <property type="match status" value="1"/>
</dbReference>
<dbReference type="InterPro" id="IPR033911">
    <property type="entry name" value="MetRS_core"/>
</dbReference>
<dbReference type="Proteomes" id="UP000632273">
    <property type="component" value="Unassembled WGS sequence"/>
</dbReference>
<feature type="domain" description="TRNA-binding" evidence="17">
    <location>
        <begin position="580"/>
        <end position="681"/>
    </location>
</feature>
<evidence type="ECO:0000256" key="1">
    <source>
        <dbReference type="ARBA" id="ARBA00003314"/>
    </source>
</evidence>
<evidence type="ECO:0000256" key="5">
    <source>
        <dbReference type="ARBA" id="ARBA00022490"/>
    </source>
</evidence>
<name>A0ABQ1UWW7_9BACT</name>
<evidence type="ECO:0000259" key="17">
    <source>
        <dbReference type="PROSITE" id="PS50886"/>
    </source>
</evidence>
<dbReference type="InterPro" id="IPR009080">
    <property type="entry name" value="tRNAsynth_Ia_anticodon-bd"/>
</dbReference>
<evidence type="ECO:0000256" key="4">
    <source>
        <dbReference type="ARBA" id="ARBA00011738"/>
    </source>
</evidence>
<dbReference type="NCBIfam" id="NF001100">
    <property type="entry name" value="PRK00133.1"/>
    <property type="match status" value="1"/>
</dbReference>
<evidence type="ECO:0000256" key="14">
    <source>
        <dbReference type="ARBA" id="ARBA00023146"/>
    </source>
</evidence>
<feature type="binding site" evidence="16">
    <location>
        <position position="147"/>
    </location>
    <ligand>
        <name>Zn(2+)</name>
        <dbReference type="ChEBI" id="CHEBI:29105"/>
    </ligand>
</feature>
<organism evidence="18 19">
    <name type="scientific">Hymenobacter cavernae</name>
    <dbReference type="NCBI Taxonomy" id="2044852"/>
    <lineage>
        <taxon>Bacteria</taxon>
        <taxon>Pseudomonadati</taxon>
        <taxon>Bacteroidota</taxon>
        <taxon>Cytophagia</taxon>
        <taxon>Cytophagales</taxon>
        <taxon>Hymenobacteraceae</taxon>
        <taxon>Hymenobacter</taxon>
    </lineage>
</organism>
<dbReference type="GO" id="GO:0016874">
    <property type="term" value="F:ligase activity"/>
    <property type="evidence" value="ECO:0007669"/>
    <property type="project" value="UniProtKB-KW"/>
</dbReference>
<dbReference type="InterPro" id="IPR002547">
    <property type="entry name" value="tRNA-bd_dom"/>
</dbReference>
<keyword evidence="14 16" id="KW-0030">Aminoacyl-tRNA synthetase</keyword>
<evidence type="ECO:0000256" key="15">
    <source>
        <dbReference type="ARBA" id="ARBA00047364"/>
    </source>
</evidence>
<dbReference type="CDD" id="cd02800">
    <property type="entry name" value="tRNA_bind_EcMetRS_like"/>
    <property type="match status" value="1"/>
</dbReference>
<evidence type="ECO:0000256" key="3">
    <source>
        <dbReference type="ARBA" id="ARBA00008258"/>
    </source>
</evidence>
<accession>A0ABQ1UWW7</accession>
<dbReference type="InterPro" id="IPR015413">
    <property type="entry name" value="Methionyl/Leucyl_tRNA_Synth"/>
</dbReference>
<keyword evidence="19" id="KW-1185">Reference proteome</keyword>
<dbReference type="InterPro" id="IPR014758">
    <property type="entry name" value="Met-tRNA_synth"/>
</dbReference>
<evidence type="ECO:0000256" key="7">
    <source>
        <dbReference type="ARBA" id="ARBA00022598"/>
    </source>
</evidence>
<evidence type="ECO:0000256" key="11">
    <source>
        <dbReference type="ARBA" id="ARBA00022840"/>
    </source>
</evidence>
<dbReference type="SUPFAM" id="SSF52374">
    <property type="entry name" value="Nucleotidylyl transferase"/>
    <property type="match status" value="1"/>
</dbReference>
<dbReference type="PROSITE" id="PS00178">
    <property type="entry name" value="AA_TRNA_LIGASE_I"/>
    <property type="match status" value="1"/>
</dbReference>
<feature type="binding site" evidence="16">
    <location>
        <position position="163"/>
    </location>
    <ligand>
        <name>Zn(2+)</name>
        <dbReference type="ChEBI" id="CHEBI:29105"/>
    </ligand>
</feature>
<dbReference type="Gene3D" id="2.40.50.140">
    <property type="entry name" value="Nucleic acid-binding proteins"/>
    <property type="match status" value="1"/>
</dbReference>
<dbReference type="PRINTS" id="PR01041">
    <property type="entry name" value="TRNASYNTHMET"/>
</dbReference>
<dbReference type="InterPro" id="IPR023458">
    <property type="entry name" value="Met-tRNA_ligase_1"/>
</dbReference>
<dbReference type="SUPFAM" id="SSF57770">
    <property type="entry name" value="Methionyl-tRNA synthetase (MetRS), Zn-domain"/>
    <property type="match status" value="1"/>
</dbReference>
<feature type="short sequence motif" description="'KMSKS' region" evidence="16">
    <location>
        <begin position="333"/>
        <end position="337"/>
    </location>
</feature>
<keyword evidence="6 16" id="KW-0820">tRNA-binding</keyword>
<feature type="binding site" evidence="16">
    <location>
        <position position="160"/>
    </location>
    <ligand>
        <name>Zn(2+)</name>
        <dbReference type="ChEBI" id="CHEBI:29105"/>
    </ligand>
</feature>
<feature type="binding site" evidence="16">
    <location>
        <position position="336"/>
    </location>
    <ligand>
        <name>ATP</name>
        <dbReference type="ChEBI" id="CHEBI:30616"/>
    </ligand>
</feature>
<keyword evidence="8 16" id="KW-0479">Metal-binding</keyword>
<keyword evidence="13 16" id="KW-0648">Protein biosynthesis</keyword>
<keyword evidence="5 16" id="KW-0963">Cytoplasm</keyword>
<dbReference type="Pfam" id="PF01588">
    <property type="entry name" value="tRNA_bind"/>
    <property type="match status" value="1"/>
</dbReference>
<comment type="similarity">
    <text evidence="3 16">Belongs to the class-I aminoacyl-tRNA synthetase family. MetG type 1 subfamily.</text>
</comment>
<dbReference type="EMBL" id="BMHT01000012">
    <property type="protein sequence ID" value="GGF27548.1"/>
    <property type="molecule type" value="Genomic_DNA"/>
</dbReference>
<dbReference type="Gene3D" id="2.20.28.20">
    <property type="entry name" value="Methionyl-tRNA synthetase, Zn-domain"/>
    <property type="match status" value="1"/>
</dbReference>
<dbReference type="Pfam" id="PF09334">
    <property type="entry name" value="tRNA-synt_1g"/>
    <property type="match status" value="1"/>
</dbReference>
<dbReference type="PROSITE" id="PS50886">
    <property type="entry name" value="TRBD"/>
    <property type="match status" value="1"/>
</dbReference>
<dbReference type="NCBIfam" id="TIGR00398">
    <property type="entry name" value="metG"/>
    <property type="match status" value="1"/>
</dbReference>
<evidence type="ECO:0000256" key="2">
    <source>
        <dbReference type="ARBA" id="ARBA00004496"/>
    </source>
</evidence>
<keyword evidence="11 16" id="KW-0067">ATP-binding</keyword>
<dbReference type="InterPro" id="IPR012340">
    <property type="entry name" value="NA-bd_OB-fold"/>
</dbReference>
<comment type="function">
    <text evidence="1 16">Is required not only for elongation of protein synthesis but also for the initiation of all mRNA translation through initiator tRNA(fMet) aminoacylation.</text>
</comment>
<keyword evidence="7 16" id="KW-0436">Ligase</keyword>
<evidence type="ECO:0000313" key="19">
    <source>
        <dbReference type="Proteomes" id="UP000632273"/>
    </source>
</evidence>
<keyword evidence="10 16" id="KW-0862">Zinc</keyword>
<dbReference type="HAMAP" id="MF_00098">
    <property type="entry name" value="Met_tRNA_synth_type1"/>
    <property type="match status" value="1"/>
</dbReference>
<reference evidence="19" key="1">
    <citation type="journal article" date="2019" name="Int. J. Syst. Evol. Microbiol.">
        <title>The Global Catalogue of Microorganisms (GCM) 10K type strain sequencing project: providing services to taxonomists for standard genome sequencing and annotation.</title>
        <authorList>
            <consortium name="The Broad Institute Genomics Platform"/>
            <consortium name="The Broad Institute Genome Sequencing Center for Infectious Disease"/>
            <person name="Wu L."/>
            <person name="Ma J."/>
        </authorList>
    </citation>
    <scope>NUCLEOTIDE SEQUENCE [LARGE SCALE GENOMIC DNA]</scope>
    <source>
        <strain evidence="19">CGMCC 1.15197</strain>
    </source>
</reference>
<dbReference type="InterPro" id="IPR001412">
    <property type="entry name" value="aa-tRNA-synth_I_CS"/>
</dbReference>
<evidence type="ECO:0000256" key="12">
    <source>
        <dbReference type="ARBA" id="ARBA00022884"/>
    </source>
</evidence>
<comment type="cofactor">
    <cofactor evidence="16">
        <name>Zn(2+)</name>
        <dbReference type="ChEBI" id="CHEBI:29105"/>
    </cofactor>
    <text evidence="16">Binds 1 zinc ion per subunit.</text>
</comment>
<dbReference type="RefSeq" id="WP_188816262.1">
    <property type="nucleotide sequence ID" value="NZ_BMHT01000012.1"/>
</dbReference>
<dbReference type="NCBIfam" id="TIGR00399">
    <property type="entry name" value="metG_C_term"/>
    <property type="match status" value="1"/>
</dbReference>
<dbReference type="InterPro" id="IPR029038">
    <property type="entry name" value="MetRS_Zn"/>
</dbReference>
<evidence type="ECO:0000256" key="6">
    <source>
        <dbReference type="ARBA" id="ARBA00022555"/>
    </source>
</evidence>
<dbReference type="SUPFAM" id="SSF50249">
    <property type="entry name" value="Nucleic acid-binding proteins"/>
    <property type="match status" value="1"/>
</dbReference>
<comment type="subunit">
    <text evidence="4 16">Homodimer.</text>
</comment>
<comment type="catalytic activity">
    <reaction evidence="15 16">
        <text>tRNA(Met) + L-methionine + ATP = L-methionyl-tRNA(Met) + AMP + diphosphate</text>
        <dbReference type="Rhea" id="RHEA:13481"/>
        <dbReference type="Rhea" id="RHEA-COMP:9667"/>
        <dbReference type="Rhea" id="RHEA-COMP:9698"/>
        <dbReference type="ChEBI" id="CHEBI:30616"/>
        <dbReference type="ChEBI" id="CHEBI:33019"/>
        <dbReference type="ChEBI" id="CHEBI:57844"/>
        <dbReference type="ChEBI" id="CHEBI:78442"/>
        <dbReference type="ChEBI" id="CHEBI:78530"/>
        <dbReference type="ChEBI" id="CHEBI:456215"/>
        <dbReference type="EC" id="6.1.1.10"/>
    </reaction>
</comment>
<evidence type="ECO:0000256" key="16">
    <source>
        <dbReference type="HAMAP-Rule" id="MF_00098"/>
    </source>
</evidence>
<feature type="short sequence motif" description="'HIGH' region" evidence="16">
    <location>
        <begin position="15"/>
        <end position="25"/>
    </location>
</feature>
<evidence type="ECO:0000256" key="8">
    <source>
        <dbReference type="ARBA" id="ARBA00022723"/>
    </source>
</evidence>
<dbReference type="InterPro" id="IPR004495">
    <property type="entry name" value="Met-tRNA-synth_bsu_C"/>
</dbReference>
<dbReference type="CDD" id="cd07957">
    <property type="entry name" value="Anticodon_Ia_Met"/>
    <property type="match status" value="1"/>
</dbReference>
<evidence type="ECO:0000313" key="18">
    <source>
        <dbReference type="EMBL" id="GGF27548.1"/>
    </source>
</evidence>